<keyword evidence="3" id="KW-1185">Reference proteome</keyword>
<name>A0ABD3QJI6_9STRA</name>
<gene>
    <name evidence="2" type="ORF">ACHAW5_009025</name>
</gene>
<accession>A0ABD3QJI6</accession>
<organism evidence="2 3">
    <name type="scientific">Stephanodiscus triporus</name>
    <dbReference type="NCBI Taxonomy" id="2934178"/>
    <lineage>
        <taxon>Eukaryota</taxon>
        <taxon>Sar</taxon>
        <taxon>Stramenopiles</taxon>
        <taxon>Ochrophyta</taxon>
        <taxon>Bacillariophyta</taxon>
        <taxon>Coscinodiscophyceae</taxon>
        <taxon>Thalassiosirophycidae</taxon>
        <taxon>Stephanodiscales</taxon>
        <taxon>Stephanodiscaceae</taxon>
        <taxon>Stephanodiscus</taxon>
    </lineage>
</organism>
<dbReference type="AlphaFoldDB" id="A0ABD3QJI6"/>
<dbReference type="EMBL" id="JALLAZ020000214">
    <property type="protein sequence ID" value="KAL3800515.1"/>
    <property type="molecule type" value="Genomic_DNA"/>
</dbReference>
<feature type="region of interest" description="Disordered" evidence="1">
    <location>
        <begin position="56"/>
        <end position="109"/>
    </location>
</feature>
<feature type="compositionally biased region" description="Basic and acidic residues" evidence="1">
    <location>
        <begin position="56"/>
        <end position="69"/>
    </location>
</feature>
<evidence type="ECO:0000313" key="3">
    <source>
        <dbReference type="Proteomes" id="UP001530315"/>
    </source>
</evidence>
<feature type="compositionally biased region" description="Polar residues" evidence="1">
    <location>
        <begin position="70"/>
        <end position="86"/>
    </location>
</feature>
<evidence type="ECO:0000313" key="2">
    <source>
        <dbReference type="EMBL" id="KAL3800515.1"/>
    </source>
</evidence>
<feature type="compositionally biased region" description="Acidic residues" evidence="1">
    <location>
        <begin position="87"/>
        <end position="97"/>
    </location>
</feature>
<protein>
    <submittedName>
        <fullName evidence="2">Uncharacterized protein</fullName>
    </submittedName>
</protein>
<comment type="caution">
    <text evidence="2">The sequence shown here is derived from an EMBL/GenBank/DDBJ whole genome shotgun (WGS) entry which is preliminary data.</text>
</comment>
<evidence type="ECO:0000256" key="1">
    <source>
        <dbReference type="SAM" id="MobiDB-lite"/>
    </source>
</evidence>
<reference evidence="2 3" key="1">
    <citation type="submission" date="2024-10" db="EMBL/GenBank/DDBJ databases">
        <title>Updated reference genomes for cyclostephanoid diatoms.</title>
        <authorList>
            <person name="Roberts W.R."/>
            <person name="Alverson A.J."/>
        </authorList>
    </citation>
    <scope>NUCLEOTIDE SEQUENCE [LARGE SCALE GENOMIC DNA]</scope>
    <source>
        <strain evidence="2 3">AJA276-08</strain>
    </source>
</reference>
<feature type="region of interest" description="Disordered" evidence="1">
    <location>
        <begin position="485"/>
        <end position="504"/>
    </location>
</feature>
<proteinExistence type="predicted"/>
<sequence>MRPFEPAPKNASANRIRERYLHQLGLQRGGDPLTAPHLPSNHVVVISGLPSLPEDRATTEHGMESHDFSISKQTQHSITTRGSTDENSCEDYDDMQSDSESAHKTARKTGETLQHMALAYPAALLKVPPPVKPTPPPSPHSRPVPWRNTSSQSACILLNNDHDSVSSVGTSTTAESSAMISRDWGAHPHTTSAGVSISTQGGESPTSAPGVYFQCGNPRLLLVGNSQGGNCPASLLAHELNRFNIDSDCEASVTSTSIAEDRMMDEDDASVDDTIESRASVASHLSTGSTKSQLSATRNIRGLKKKIGKTQRLMDRAAAHERILRIRSDHSQKMRADVVHAQRVGNPAPTAPWSSIMPQESMLTESPCVLPNCPNSIPLVHLNHSGLSQVQSFGDTGRTPTASNCSDLRSNLRKLRELECCVSLPEGVHISAGTEMKASPLWSHPQLASRIPTPPPSGIVLQASCHNVTSNPLPIPMPCLAKVGSRGGEDFSPSSPSSLQHTDHQATVDDVMEVAMALSSLSGMRTGSIPRIR</sequence>
<dbReference type="Proteomes" id="UP001530315">
    <property type="component" value="Unassembled WGS sequence"/>
</dbReference>